<dbReference type="Proteomes" id="UP001596056">
    <property type="component" value="Unassembled WGS sequence"/>
</dbReference>
<reference evidence="3" key="1">
    <citation type="journal article" date="2019" name="Int. J. Syst. Evol. Microbiol.">
        <title>The Global Catalogue of Microorganisms (GCM) 10K type strain sequencing project: providing services to taxonomists for standard genome sequencing and annotation.</title>
        <authorList>
            <consortium name="The Broad Institute Genomics Platform"/>
            <consortium name="The Broad Institute Genome Sequencing Center for Infectious Disease"/>
            <person name="Wu L."/>
            <person name="Ma J."/>
        </authorList>
    </citation>
    <scope>NUCLEOTIDE SEQUENCE [LARGE SCALE GENOMIC DNA]</scope>
    <source>
        <strain evidence="3">KACC 11588</strain>
    </source>
</reference>
<keyword evidence="3" id="KW-1185">Reference proteome</keyword>
<protein>
    <submittedName>
        <fullName evidence="2">Uncharacterized protein</fullName>
    </submittedName>
</protein>
<organism evidence="2 3">
    <name type="scientific">Rubellimicrobium aerolatum</name>
    <dbReference type="NCBI Taxonomy" id="490979"/>
    <lineage>
        <taxon>Bacteria</taxon>
        <taxon>Pseudomonadati</taxon>
        <taxon>Pseudomonadota</taxon>
        <taxon>Alphaproteobacteria</taxon>
        <taxon>Rhodobacterales</taxon>
        <taxon>Roseobacteraceae</taxon>
        <taxon>Rubellimicrobium</taxon>
    </lineage>
</organism>
<sequence length="206" mass="21207">MGRIATLALVAALMGPGALRAERAFDIVFRSGTLDGLPGGTQLLYDGGAAVPDGGWSRVVVDLAGDGAAVVQGDRADGAEPLGRFDAGVGNPVAMVFLERTVRTISEATGGSPFYIRNRIRDALAGEVAVAAVTVPWDGGTVEATEVALSPFATDAHRADLGRFADLEIRVVVSESVPGWYHSIRAEAPAGASAEAYDASLALVEE</sequence>
<dbReference type="EMBL" id="JBHSNA010000025">
    <property type="protein sequence ID" value="MFC5568061.1"/>
    <property type="molecule type" value="Genomic_DNA"/>
</dbReference>
<dbReference type="RefSeq" id="WP_209842993.1">
    <property type="nucleotide sequence ID" value="NZ_JAGGJP010000021.1"/>
</dbReference>
<feature type="signal peptide" evidence="1">
    <location>
        <begin position="1"/>
        <end position="20"/>
    </location>
</feature>
<keyword evidence="1" id="KW-0732">Signal</keyword>
<accession>A0ABW0SHC4</accession>
<feature type="chain" id="PRO_5046360427" evidence="1">
    <location>
        <begin position="21"/>
        <end position="206"/>
    </location>
</feature>
<name>A0ABW0SHC4_9RHOB</name>
<comment type="caution">
    <text evidence="2">The sequence shown here is derived from an EMBL/GenBank/DDBJ whole genome shotgun (WGS) entry which is preliminary data.</text>
</comment>
<gene>
    <name evidence="2" type="ORF">ACFPOC_16750</name>
</gene>
<evidence type="ECO:0000313" key="3">
    <source>
        <dbReference type="Proteomes" id="UP001596056"/>
    </source>
</evidence>
<evidence type="ECO:0000313" key="2">
    <source>
        <dbReference type="EMBL" id="MFC5568061.1"/>
    </source>
</evidence>
<proteinExistence type="predicted"/>
<evidence type="ECO:0000256" key="1">
    <source>
        <dbReference type="SAM" id="SignalP"/>
    </source>
</evidence>